<evidence type="ECO:0000256" key="2">
    <source>
        <dbReference type="ARBA" id="ARBA00023125"/>
    </source>
</evidence>
<name>A0A5P2B9J2_STRVZ</name>
<proteinExistence type="predicted"/>
<evidence type="ECO:0000256" key="3">
    <source>
        <dbReference type="ARBA" id="ARBA00023163"/>
    </source>
</evidence>
<dbReference type="InterPro" id="IPR000792">
    <property type="entry name" value="Tscrpt_reg_LuxR_C"/>
</dbReference>
<dbReference type="AlphaFoldDB" id="A0A5P2B9J2"/>
<evidence type="ECO:0000256" key="4">
    <source>
        <dbReference type="SAM" id="MobiDB-lite"/>
    </source>
</evidence>
<dbReference type="GO" id="GO:0006355">
    <property type="term" value="P:regulation of DNA-templated transcription"/>
    <property type="evidence" value="ECO:0007669"/>
    <property type="project" value="InterPro"/>
</dbReference>
<feature type="domain" description="HTH luxR-type" evidence="5">
    <location>
        <begin position="111"/>
        <end position="174"/>
    </location>
</feature>
<dbReference type="Pfam" id="PF00196">
    <property type="entry name" value="GerE"/>
    <property type="match status" value="1"/>
</dbReference>
<sequence>MRPVRHRPDHRNRPGRAARRTVGGHRGRGHGGVAVKPTLTARELKVLELIATGFTYAEIAEQLSIGVDGAKGAASRMMMRLGALNAPHAVYLATQAGILKRRRGRPSGPPRQPLTARQAQVLTTAADGASLTVVARRLNSTREQVAARLAEAYLRLGVTHLPRGQRRTAAVTVARKRGLIPNPAKETA</sequence>
<accession>A0A5P2B9J2</accession>
<feature type="compositionally biased region" description="Basic residues" evidence="4">
    <location>
        <begin position="1"/>
        <end position="29"/>
    </location>
</feature>
<protein>
    <recommendedName>
        <fullName evidence="5">HTH luxR-type domain-containing protein</fullName>
    </recommendedName>
</protein>
<feature type="region of interest" description="Disordered" evidence="4">
    <location>
        <begin position="1"/>
        <end position="33"/>
    </location>
</feature>
<evidence type="ECO:0000259" key="5">
    <source>
        <dbReference type="SMART" id="SM00421"/>
    </source>
</evidence>
<dbReference type="PANTHER" id="PTHR44688:SF16">
    <property type="entry name" value="DNA-BINDING TRANSCRIPTIONAL ACTIVATOR DEVR_DOSR"/>
    <property type="match status" value="1"/>
</dbReference>
<dbReference type="GO" id="GO:0003677">
    <property type="term" value="F:DNA binding"/>
    <property type="evidence" value="ECO:0007669"/>
    <property type="project" value="UniProtKB-KW"/>
</dbReference>
<dbReference type="EMBL" id="CP029193">
    <property type="protein sequence ID" value="QES25871.1"/>
    <property type="molecule type" value="Genomic_DNA"/>
</dbReference>
<feature type="domain" description="HTH luxR-type" evidence="5">
    <location>
        <begin position="36"/>
        <end position="93"/>
    </location>
</feature>
<keyword evidence="2" id="KW-0238">DNA-binding</keyword>
<gene>
    <name evidence="6" type="ORF">DEJ47_04840</name>
</gene>
<evidence type="ECO:0000256" key="1">
    <source>
        <dbReference type="ARBA" id="ARBA00023015"/>
    </source>
</evidence>
<dbReference type="InterPro" id="IPR016032">
    <property type="entry name" value="Sig_transdc_resp-reg_C-effctor"/>
</dbReference>
<reference evidence="6 7" key="1">
    <citation type="submission" date="2018-05" db="EMBL/GenBank/DDBJ databases">
        <title>Streptomyces venezuelae.</title>
        <authorList>
            <person name="Kim W."/>
            <person name="Lee N."/>
            <person name="Cho B.-K."/>
        </authorList>
    </citation>
    <scope>NUCLEOTIDE SEQUENCE [LARGE SCALE GENOMIC DNA]</scope>
    <source>
        <strain evidence="6 7">ATCC 14583</strain>
    </source>
</reference>
<dbReference type="PANTHER" id="PTHR44688">
    <property type="entry name" value="DNA-BINDING TRANSCRIPTIONAL ACTIVATOR DEVR_DOSR"/>
    <property type="match status" value="1"/>
</dbReference>
<dbReference type="SMART" id="SM00421">
    <property type="entry name" value="HTH_LUXR"/>
    <property type="match status" value="2"/>
</dbReference>
<keyword evidence="3" id="KW-0804">Transcription</keyword>
<keyword evidence="1" id="KW-0805">Transcription regulation</keyword>
<dbReference type="SUPFAM" id="SSF46894">
    <property type="entry name" value="C-terminal effector domain of the bipartite response regulators"/>
    <property type="match status" value="2"/>
</dbReference>
<dbReference type="Gene3D" id="1.10.10.10">
    <property type="entry name" value="Winged helix-like DNA-binding domain superfamily/Winged helix DNA-binding domain"/>
    <property type="match status" value="2"/>
</dbReference>
<dbReference type="Proteomes" id="UP000323046">
    <property type="component" value="Chromosome"/>
</dbReference>
<dbReference type="InterPro" id="IPR036388">
    <property type="entry name" value="WH-like_DNA-bd_sf"/>
</dbReference>
<organism evidence="6 7">
    <name type="scientific">Streptomyces venezuelae</name>
    <dbReference type="NCBI Taxonomy" id="54571"/>
    <lineage>
        <taxon>Bacteria</taxon>
        <taxon>Bacillati</taxon>
        <taxon>Actinomycetota</taxon>
        <taxon>Actinomycetes</taxon>
        <taxon>Kitasatosporales</taxon>
        <taxon>Streptomycetaceae</taxon>
        <taxon>Streptomyces</taxon>
    </lineage>
</organism>
<keyword evidence="7" id="KW-1185">Reference proteome</keyword>
<evidence type="ECO:0000313" key="6">
    <source>
        <dbReference type="EMBL" id="QES25871.1"/>
    </source>
</evidence>
<evidence type="ECO:0000313" key="7">
    <source>
        <dbReference type="Proteomes" id="UP000323046"/>
    </source>
</evidence>